<name>A0A9P6Q9U9_9FUNG</name>
<dbReference type="InterPro" id="IPR043926">
    <property type="entry name" value="ABCG_dom"/>
</dbReference>
<feature type="domain" description="ABC transporter" evidence="15">
    <location>
        <begin position="371"/>
        <end position="611"/>
    </location>
</feature>
<dbReference type="InterPro" id="IPR017871">
    <property type="entry name" value="ABC_transporter-like_CS"/>
</dbReference>
<comment type="similarity">
    <text evidence="2">Belongs to the ABC transporter superfamily. ABCG family. Eye pigment precursor importer (TC 3.A.1.204) subfamily.</text>
</comment>
<dbReference type="Pfam" id="PF19055">
    <property type="entry name" value="ABC2_membrane_7"/>
    <property type="match status" value="1"/>
</dbReference>
<dbReference type="InterPro" id="IPR050352">
    <property type="entry name" value="ABCG_transporters"/>
</dbReference>
<evidence type="ECO:0000256" key="13">
    <source>
        <dbReference type="SAM" id="Phobius"/>
    </source>
</evidence>
<evidence type="ECO:0000256" key="6">
    <source>
        <dbReference type="ARBA" id="ARBA00022741"/>
    </source>
</evidence>
<dbReference type="PANTHER" id="PTHR48041">
    <property type="entry name" value="ABC TRANSPORTER G FAMILY MEMBER 28"/>
    <property type="match status" value="1"/>
</dbReference>
<evidence type="ECO:0000256" key="4">
    <source>
        <dbReference type="ARBA" id="ARBA00022692"/>
    </source>
</evidence>
<feature type="transmembrane region" description="Helical" evidence="13">
    <location>
        <begin position="315"/>
        <end position="341"/>
    </location>
</feature>
<evidence type="ECO:0000256" key="12">
    <source>
        <dbReference type="SAM" id="MobiDB-lite"/>
    </source>
</evidence>
<dbReference type="OrthoDB" id="66620at2759"/>
<comment type="subcellular location">
    <subcellularLocation>
        <location evidence="1">Endoplasmic reticulum membrane</location>
        <topology evidence="1">Multi-pass membrane protein</topology>
    </subcellularLocation>
</comment>
<organism evidence="16 17">
    <name type="scientific">Actinomortierella ambigua</name>
    <dbReference type="NCBI Taxonomy" id="1343610"/>
    <lineage>
        <taxon>Eukaryota</taxon>
        <taxon>Fungi</taxon>
        <taxon>Fungi incertae sedis</taxon>
        <taxon>Mucoromycota</taxon>
        <taxon>Mortierellomycotina</taxon>
        <taxon>Mortierellomycetes</taxon>
        <taxon>Mortierellales</taxon>
        <taxon>Mortierellaceae</taxon>
        <taxon>Actinomortierella</taxon>
    </lineage>
</organism>
<dbReference type="InterPro" id="IPR003439">
    <property type="entry name" value="ABC_transporter-like_ATP-bd"/>
</dbReference>
<evidence type="ECO:0000256" key="10">
    <source>
        <dbReference type="ARBA" id="ARBA00023136"/>
    </source>
</evidence>
<dbReference type="InterPro" id="IPR027417">
    <property type="entry name" value="P-loop_NTPase"/>
</dbReference>
<dbReference type="GO" id="GO:0005524">
    <property type="term" value="F:ATP binding"/>
    <property type="evidence" value="ECO:0007669"/>
    <property type="project" value="UniProtKB-KW"/>
</dbReference>
<protein>
    <recommendedName>
        <fullName evidence="15">ABC transporter domain-containing protein</fullName>
    </recommendedName>
</protein>
<gene>
    <name evidence="16" type="ORF">DFQ27_003149</name>
</gene>
<feature type="region of interest" description="Disordered" evidence="12">
    <location>
        <begin position="630"/>
        <end position="709"/>
    </location>
</feature>
<feature type="transmembrane region" description="Helical" evidence="13">
    <location>
        <begin position="906"/>
        <end position="927"/>
    </location>
</feature>
<proteinExistence type="inferred from homology"/>
<evidence type="ECO:0000256" key="1">
    <source>
        <dbReference type="ARBA" id="ARBA00004477"/>
    </source>
</evidence>
<evidence type="ECO:0000313" key="17">
    <source>
        <dbReference type="Proteomes" id="UP000807716"/>
    </source>
</evidence>
<reference evidence="16" key="1">
    <citation type="journal article" date="2020" name="Fungal Divers.">
        <title>Resolving the Mortierellaceae phylogeny through synthesis of multi-gene phylogenetics and phylogenomics.</title>
        <authorList>
            <person name="Vandepol N."/>
            <person name="Liber J."/>
            <person name="Desiro A."/>
            <person name="Na H."/>
            <person name="Kennedy M."/>
            <person name="Barry K."/>
            <person name="Grigoriev I.V."/>
            <person name="Miller A.N."/>
            <person name="O'Donnell K."/>
            <person name="Stajich J.E."/>
            <person name="Bonito G."/>
        </authorList>
    </citation>
    <scope>NUCLEOTIDE SEQUENCE</scope>
    <source>
        <strain evidence="16">BC1065</strain>
    </source>
</reference>
<dbReference type="Pfam" id="PF01061">
    <property type="entry name" value="ABC2_membrane"/>
    <property type="match status" value="1"/>
</dbReference>
<accession>A0A9P6Q9U9</accession>
<dbReference type="SMART" id="SM00382">
    <property type="entry name" value="AAA"/>
    <property type="match status" value="1"/>
</dbReference>
<dbReference type="Gene3D" id="3.40.50.300">
    <property type="entry name" value="P-loop containing nucleotide triphosphate hydrolases"/>
    <property type="match status" value="1"/>
</dbReference>
<feature type="compositionally biased region" description="Low complexity" evidence="12">
    <location>
        <begin position="724"/>
        <end position="737"/>
    </location>
</feature>
<evidence type="ECO:0000256" key="8">
    <source>
        <dbReference type="ARBA" id="ARBA00022840"/>
    </source>
</evidence>
<feature type="transmembrane region" description="Helical" evidence="13">
    <location>
        <begin position="1049"/>
        <end position="1069"/>
    </location>
</feature>
<dbReference type="InterPro" id="IPR013525">
    <property type="entry name" value="ABC2_TM"/>
</dbReference>
<dbReference type="FunFam" id="3.40.50.300:FF:000702">
    <property type="entry name" value="ABC transporter (Adp1)"/>
    <property type="match status" value="1"/>
</dbReference>
<feature type="region of interest" description="Disordered" evidence="12">
    <location>
        <begin position="812"/>
        <end position="849"/>
    </location>
</feature>
<keyword evidence="17" id="KW-1185">Reference proteome</keyword>
<dbReference type="InterPro" id="IPR003593">
    <property type="entry name" value="AAA+_ATPase"/>
</dbReference>
<keyword evidence="10 13" id="KW-0472">Membrane</keyword>
<evidence type="ECO:0000256" key="7">
    <source>
        <dbReference type="ARBA" id="ARBA00022824"/>
    </source>
</evidence>
<keyword evidence="7" id="KW-0256">Endoplasmic reticulum</keyword>
<keyword evidence="8" id="KW-0067">ATP-binding</keyword>
<dbReference type="PROSITE" id="PS00211">
    <property type="entry name" value="ABC_TRANSPORTER_1"/>
    <property type="match status" value="1"/>
</dbReference>
<keyword evidence="9 13" id="KW-1133">Transmembrane helix</keyword>
<evidence type="ECO:0000256" key="2">
    <source>
        <dbReference type="ARBA" id="ARBA00005814"/>
    </source>
</evidence>
<feature type="compositionally biased region" description="Gly residues" evidence="12">
    <location>
        <begin position="738"/>
        <end position="750"/>
    </location>
</feature>
<keyword evidence="3" id="KW-0813">Transport</keyword>
<feature type="region of interest" description="Disordered" evidence="12">
    <location>
        <begin position="721"/>
        <end position="770"/>
    </location>
</feature>
<comment type="caution">
    <text evidence="16">The sequence shown here is derived from an EMBL/GenBank/DDBJ whole genome shotgun (WGS) entry which is preliminary data.</text>
</comment>
<feature type="transmembrane region" description="Helical" evidence="13">
    <location>
        <begin position="1140"/>
        <end position="1157"/>
    </location>
</feature>
<feature type="transmembrane region" description="Helical" evidence="13">
    <location>
        <begin position="1022"/>
        <end position="1042"/>
    </location>
</feature>
<evidence type="ECO:0000259" key="15">
    <source>
        <dbReference type="PROSITE" id="PS50893"/>
    </source>
</evidence>
<dbReference type="SUPFAM" id="SSF52540">
    <property type="entry name" value="P-loop containing nucleoside triphosphate hydrolases"/>
    <property type="match status" value="1"/>
</dbReference>
<evidence type="ECO:0000256" key="11">
    <source>
        <dbReference type="ARBA" id="ARBA00023180"/>
    </source>
</evidence>
<keyword evidence="4 13" id="KW-0812">Transmembrane</keyword>
<dbReference type="EMBL" id="JAAAJB010000227">
    <property type="protein sequence ID" value="KAG0261085.1"/>
    <property type="molecule type" value="Genomic_DNA"/>
</dbReference>
<evidence type="ECO:0000256" key="9">
    <source>
        <dbReference type="ARBA" id="ARBA00022989"/>
    </source>
</evidence>
<keyword evidence="11" id="KW-0325">Glycoprotein</keyword>
<dbReference type="AlphaFoldDB" id="A0A9P6Q9U9"/>
<keyword evidence="5 14" id="KW-0732">Signal</keyword>
<evidence type="ECO:0000256" key="3">
    <source>
        <dbReference type="ARBA" id="ARBA00022448"/>
    </source>
</evidence>
<evidence type="ECO:0000313" key="16">
    <source>
        <dbReference type="EMBL" id="KAG0261085.1"/>
    </source>
</evidence>
<sequence length="1163" mass="127236">MHPTIRLGVSLAALASALCSVVSAAAGVAASPSSSPWGLDAGLHVPEPRDMLLNANAKNGYSLASPLLAGPDRPPECPPCFNCQLEAFKCSHFAECNQFDGRFCGGLSDGKDRPKREEQSCKCKDVCASDNACDSLVPTGKNGTCYSGGLTVHENFQQCRVTNRKILDTLGPDQPPAITFNCNGQNKTCDFQFWVAEEESFYCHLDGCEFGQDVKHDKIINTYKCPNIKCSCVPDRMLCGKDGSINIDDFLEEEIHGPAEFECTDAKTCVFTEPAMNDLIETMFGDPAIYLDCFSGECLHYTQVPGFERPPRPDYTIAIILSIGGVVLFLVGLGLGVWYLAKKSANSGEGYIALPDDEAAKLMAEHIPAALMFRHMGYTVGEKDVLRNVNGIVKPGQVMAIMGASGAGKTSLLDILARRHKSGIVTGHMYVNGRTVSNHQYKRVVGYVDQEDTLMSTLTVYETILYSALLRLPRDMSFAAKRFRVMETMSELGILSIKDVKIGASGQRSISGGEKRRVSIACELVTSPSILFLDEPTSGLDSYNAYNVIECLVTLARNYNRTVICTIHQPRSNIFALFDQLVLLAKGHLVYSGETRLLSHHLRSMGHPCPEGFNMADYILDLTMYKGRRDDSDGSTDLLGRRQGEDDDDDDDQQGLTPLTGLSRRRQHPSVQDEQEQLLYGTPTTAMDPNNTTTASGSGGGSQPPTPFGHEAVQWARELESRQNNVSSGSSNTAAGSNAGGGGRTGGGSTTIGMDNNNRMGLSREGTPRPRHIEIEDPTVISPHLQSLVEGFKQSRILHDVEQEIDGAVEASTGVNGASGSSGNNSNNGGGDGTSSSRSGTPLGAQGSIYSNGNGNNGGLVDSSSPFQMVGPHGKVMLSSHKRVSWWTQFRILADRTLKNIYRDPMLMLAHYCMSIFLGLLCGALFFKVTNDIPGFQNRMGVFFFMCSLFGFSCLSILPSFAHERILFVRERANGYYSPVTYFTTKVLFDIVPLRVVPPMLMGLIVYSMVGLVEGWKEFGKFFLVLVLFNFTASGLCLMMGIMFETLGVANLMSSLVMLFSMLFGGLLLNKESISAKLSWLQDLSFFNFAFEALLVNEITYLQLIQKNAEYGLEIDVPGAVILWTFGFNSGAYWTDVRNLAIMAFTFFFVAFLWLQFRVNERR</sequence>
<dbReference type="PROSITE" id="PS50893">
    <property type="entry name" value="ABC_TRANSPORTER_2"/>
    <property type="match status" value="1"/>
</dbReference>
<feature type="compositionally biased region" description="Low complexity" evidence="12">
    <location>
        <begin position="812"/>
        <end position="827"/>
    </location>
</feature>
<dbReference type="GO" id="GO:0016887">
    <property type="term" value="F:ATP hydrolysis activity"/>
    <property type="evidence" value="ECO:0007669"/>
    <property type="project" value="InterPro"/>
</dbReference>
<feature type="chain" id="PRO_5040440092" description="ABC transporter domain-containing protein" evidence="14">
    <location>
        <begin position="25"/>
        <end position="1163"/>
    </location>
</feature>
<feature type="transmembrane region" description="Helical" evidence="13">
    <location>
        <begin position="942"/>
        <end position="962"/>
    </location>
</feature>
<keyword evidence="6" id="KW-0547">Nucleotide-binding</keyword>
<dbReference type="GO" id="GO:0140359">
    <property type="term" value="F:ABC-type transporter activity"/>
    <property type="evidence" value="ECO:0007669"/>
    <property type="project" value="InterPro"/>
</dbReference>
<feature type="signal peptide" evidence="14">
    <location>
        <begin position="1"/>
        <end position="24"/>
    </location>
</feature>
<feature type="transmembrane region" description="Helical" evidence="13">
    <location>
        <begin position="996"/>
        <end position="1016"/>
    </location>
</feature>
<dbReference type="Proteomes" id="UP000807716">
    <property type="component" value="Unassembled WGS sequence"/>
</dbReference>
<dbReference type="GO" id="GO:0005789">
    <property type="term" value="C:endoplasmic reticulum membrane"/>
    <property type="evidence" value="ECO:0007669"/>
    <property type="project" value="UniProtKB-SubCell"/>
</dbReference>
<evidence type="ECO:0000256" key="14">
    <source>
        <dbReference type="SAM" id="SignalP"/>
    </source>
</evidence>
<evidence type="ECO:0000256" key="5">
    <source>
        <dbReference type="ARBA" id="ARBA00022729"/>
    </source>
</evidence>
<dbReference type="Pfam" id="PF00005">
    <property type="entry name" value="ABC_tran"/>
    <property type="match status" value="1"/>
</dbReference>
<dbReference type="PANTHER" id="PTHR48041:SF2">
    <property type="entry name" value="ATP-DEPENDENT PERMEASE-RELATED"/>
    <property type="match status" value="1"/>
</dbReference>